<keyword evidence="6" id="KW-0067">ATP-binding</keyword>
<organism evidence="8 9">
    <name type="scientific">Ehrlichia cf. muris str. EmCRT</name>
    <dbReference type="NCBI Taxonomy" id="1359167"/>
    <lineage>
        <taxon>Bacteria</taxon>
        <taxon>Pseudomonadati</taxon>
        <taxon>Pseudomonadota</taxon>
        <taxon>Alphaproteobacteria</taxon>
        <taxon>Rickettsiales</taxon>
        <taxon>Anaplasmataceae</taxon>
        <taxon>Ehrlichia</taxon>
    </lineage>
</organism>
<dbReference type="AlphaFoldDB" id="A0A0F3NCN4"/>
<evidence type="ECO:0000313" key="8">
    <source>
        <dbReference type="EMBL" id="KJV65511.1"/>
    </source>
</evidence>
<accession>A0A0F3NCN4</accession>
<dbReference type="PIRSF" id="PIRSF001586">
    <property type="entry name" value="FGAM_synth_I"/>
    <property type="match status" value="1"/>
</dbReference>
<evidence type="ECO:0000256" key="2">
    <source>
        <dbReference type="ARBA" id="ARBA00022598"/>
    </source>
</evidence>
<dbReference type="PANTHER" id="PTHR10099">
    <property type="entry name" value="PHOSPHORIBOSYLFORMYLGLYCINAMIDINE SYNTHASE"/>
    <property type="match status" value="1"/>
</dbReference>
<dbReference type="GO" id="GO:0016787">
    <property type="term" value="F:hydrolase activity"/>
    <property type="evidence" value="ECO:0007669"/>
    <property type="project" value="UniProtKB-KW"/>
</dbReference>
<dbReference type="CDD" id="cd01740">
    <property type="entry name" value="GATase1_FGAR_AT"/>
    <property type="match status" value="1"/>
</dbReference>
<evidence type="ECO:0000313" key="9">
    <source>
        <dbReference type="Proteomes" id="UP000033546"/>
    </source>
</evidence>
<evidence type="ECO:0000256" key="5">
    <source>
        <dbReference type="ARBA" id="ARBA00022801"/>
    </source>
</evidence>
<evidence type="ECO:0000256" key="6">
    <source>
        <dbReference type="ARBA" id="ARBA00022840"/>
    </source>
</evidence>
<sequence length="265" mass="29596">MKVIVLSGYGLNCEEETLFAFVKAGELLSCNVQGKIVHINEIISHPKLLRDYNILVIPGGFSYGDDTGAGNAFALRIFNNLREEISEFLASDKLVMGICNGCQILMRLISDFSCITLLSNSIQQYQCRWVKVKVNPSSNSPWLESLSELYIPVAHGEGRFFVESDSVISSIEKNIALRYVTSTGNYANQEFPCNPNGSVADIAALSDNSGRVLAMMPHPERVIFFTQQDNWTQVKEQCLRSNIAYPTYGDGMKIFCNAVRYFCKL</sequence>
<reference evidence="8 9" key="1">
    <citation type="submission" date="2015-02" db="EMBL/GenBank/DDBJ databases">
        <title>Genome Sequencing of Rickettsiales.</title>
        <authorList>
            <person name="Daugherty S.C."/>
            <person name="Su Q."/>
            <person name="Abolude K."/>
            <person name="Beier-Sexton M."/>
            <person name="Carlyon J.A."/>
            <person name="Carter R."/>
            <person name="Day N.P."/>
            <person name="Dumler S.J."/>
            <person name="Dyachenko V."/>
            <person name="Godinez A."/>
            <person name="Kurtti T.J."/>
            <person name="Lichay M."/>
            <person name="Mullins K.E."/>
            <person name="Ott S."/>
            <person name="Pappas-Brown V."/>
            <person name="Paris D.H."/>
            <person name="Patel P."/>
            <person name="Richards A.L."/>
            <person name="Sadzewicz L."/>
            <person name="Sears K."/>
            <person name="Seidman D."/>
            <person name="Sengamalay N."/>
            <person name="Stenos J."/>
            <person name="Tallon L.J."/>
            <person name="Vincent G."/>
            <person name="Fraser C.M."/>
            <person name="Munderloh U."/>
            <person name="Dunning-Hotopp J.C."/>
        </authorList>
    </citation>
    <scope>NUCLEOTIDE SEQUENCE [LARGE SCALE GENOMIC DNA]</scope>
    <source>
        <strain evidence="8 9">EmCRT</strain>
    </source>
</reference>
<keyword evidence="1" id="KW-0963">Cytoplasm</keyword>
<evidence type="ECO:0000256" key="1">
    <source>
        <dbReference type="ARBA" id="ARBA00022490"/>
    </source>
</evidence>
<keyword evidence="8" id="KW-0808">Transferase</keyword>
<dbReference type="PROSITE" id="PS51273">
    <property type="entry name" value="GATASE_TYPE_1"/>
    <property type="match status" value="1"/>
</dbReference>
<keyword evidence="4" id="KW-0658">Purine biosynthesis</keyword>
<dbReference type="Pfam" id="PF13507">
    <property type="entry name" value="GATase_5"/>
    <property type="match status" value="1"/>
</dbReference>
<keyword evidence="3" id="KW-0547">Nucleotide-binding</keyword>
<dbReference type="SUPFAM" id="SSF52317">
    <property type="entry name" value="Class I glutamine amidotransferase-like"/>
    <property type="match status" value="1"/>
</dbReference>
<dbReference type="GO" id="GO:0005737">
    <property type="term" value="C:cytoplasm"/>
    <property type="evidence" value="ECO:0007669"/>
    <property type="project" value="TreeGrafter"/>
</dbReference>
<proteinExistence type="predicted"/>
<dbReference type="RefSeq" id="WP_045804805.1">
    <property type="nucleotide sequence ID" value="NZ_LANU01000002.1"/>
</dbReference>
<dbReference type="GO" id="GO:0006189">
    <property type="term" value="P:'de novo' IMP biosynthetic process"/>
    <property type="evidence" value="ECO:0007669"/>
    <property type="project" value="InterPro"/>
</dbReference>
<dbReference type="GO" id="GO:0004642">
    <property type="term" value="F:phosphoribosylformylglycinamidine synthase activity"/>
    <property type="evidence" value="ECO:0007669"/>
    <property type="project" value="InterPro"/>
</dbReference>
<keyword evidence="5" id="KW-0378">Hydrolase</keyword>
<dbReference type="GO" id="GO:0005524">
    <property type="term" value="F:ATP binding"/>
    <property type="evidence" value="ECO:0007669"/>
    <property type="project" value="UniProtKB-KW"/>
</dbReference>
<dbReference type="InterPro" id="IPR010075">
    <property type="entry name" value="PRibForGlyAmidine_synth_PurQ"/>
</dbReference>
<dbReference type="GO" id="GO:0016740">
    <property type="term" value="F:transferase activity"/>
    <property type="evidence" value="ECO:0007669"/>
    <property type="project" value="UniProtKB-KW"/>
</dbReference>
<comment type="caution">
    <text evidence="8">The sequence shown here is derived from an EMBL/GenBank/DDBJ whole genome shotgun (WGS) entry which is preliminary data.</text>
</comment>
<keyword evidence="2" id="KW-0436">Ligase</keyword>
<evidence type="ECO:0000256" key="4">
    <source>
        <dbReference type="ARBA" id="ARBA00022755"/>
    </source>
</evidence>
<dbReference type="Proteomes" id="UP000033546">
    <property type="component" value="Unassembled WGS sequence"/>
</dbReference>
<gene>
    <name evidence="8" type="ORF">EMUCRT_0455</name>
</gene>
<protein>
    <submittedName>
        <fullName evidence="8">CobB/CobQ-like glutamine amidotransferase domain protein</fullName>
    </submittedName>
</protein>
<dbReference type="PATRIC" id="fig|1359167.3.peg.439"/>
<evidence type="ECO:0000256" key="7">
    <source>
        <dbReference type="ARBA" id="ARBA00022962"/>
    </source>
</evidence>
<evidence type="ECO:0000256" key="3">
    <source>
        <dbReference type="ARBA" id="ARBA00022741"/>
    </source>
</evidence>
<dbReference type="PANTHER" id="PTHR10099:SF1">
    <property type="entry name" value="PHOSPHORIBOSYLFORMYLGLYCINAMIDINE SYNTHASE"/>
    <property type="match status" value="1"/>
</dbReference>
<dbReference type="Gene3D" id="3.40.50.880">
    <property type="match status" value="1"/>
</dbReference>
<keyword evidence="7 8" id="KW-0315">Glutamine amidotransferase</keyword>
<name>A0A0F3NCN4_9RICK</name>
<dbReference type="InterPro" id="IPR029062">
    <property type="entry name" value="Class_I_gatase-like"/>
</dbReference>
<dbReference type="SMART" id="SM01211">
    <property type="entry name" value="GATase_5"/>
    <property type="match status" value="1"/>
</dbReference>
<dbReference type="EMBL" id="LANU01000002">
    <property type="protein sequence ID" value="KJV65511.1"/>
    <property type="molecule type" value="Genomic_DNA"/>
</dbReference>